<organism evidence="1 2">
    <name type="scientific">Phlebia brevispora</name>
    <dbReference type="NCBI Taxonomy" id="194682"/>
    <lineage>
        <taxon>Eukaryota</taxon>
        <taxon>Fungi</taxon>
        <taxon>Dikarya</taxon>
        <taxon>Basidiomycota</taxon>
        <taxon>Agaricomycotina</taxon>
        <taxon>Agaricomycetes</taxon>
        <taxon>Polyporales</taxon>
        <taxon>Meruliaceae</taxon>
        <taxon>Phlebia</taxon>
    </lineage>
</organism>
<name>A0ACC1S5Q2_9APHY</name>
<keyword evidence="2" id="KW-1185">Reference proteome</keyword>
<evidence type="ECO:0000313" key="2">
    <source>
        <dbReference type="Proteomes" id="UP001148662"/>
    </source>
</evidence>
<gene>
    <name evidence="1" type="ORF">NM688_g7401</name>
</gene>
<dbReference type="Proteomes" id="UP001148662">
    <property type="component" value="Unassembled WGS sequence"/>
</dbReference>
<sequence length="130" mass="14912">MEQEASVPRTDSDHEEIGRIHWDYTDGSLMVYNLEVVKMDTFMPASNFTGAKRTFKGPDGRSYAWKMGLSSCSLDVTGDTSVKSRTVVHVRPNITAKRAKMEVDDEVLPMLDLIIITWVFMEQRRYGRVY</sequence>
<comment type="caution">
    <text evidence="1">The sequence shown here is derived from an EMBL/GenBank/DDBJ whole genome shotgun (WGS) entry which is preliminary data.</text>
</comment>
<protein>
    <submittedName>
        <fullName evidence="1">Uncharacterized protein</fullName>
    </submittedName>
</protein>
<evidence type="ECO:0000313" key="1">
    <source>
        <dbReference type="EMBL" id="KAJ3532560.1"/>
    </source>
</evidence>
<proteinExistence type="predicted"/>
<dbReference type="EMBL" id="JANHOG010001724">
    <property type="protein sequence ID" value="KAJ3532560.1"/>
    <property type="molecule type" value="Genomic_DNA"/>
</dbReference>
<accession>A0ACC1S5Q2</accession>
<reference evidence="1" key="1">
    <citation type="submission" date="2022-07" db="EMBL/GenBank/DDBJ databases">
        <title>Genome Sequence of Phlebia brevispora.</title>
        <authorList>
            <person name="Buettner E."/>
        </authorList>
    </citation>
    <scope>NUCLEOTIDE SEQUENCE</scope>
    <source>
        <strain evidence="1">MPL23</strain>
    </source>
</reference>